<gene>
    <name evidence="4" type="ORF">QJ043_04170</name>
</gene>
<reference evidence="4" key="1">
    <citation type="submission" date="2023-05" db="EMBL/GenBank/DDBJ databases">
        <title>[olsenella] sp. nov., isolated from a pig farm feces dump.</title>
        <authorList>
            <person name="Chang Y.-H."/>
        </authorList>
    </citation>
    <scope>NUCLEOTIDE SEQUENCE</scope>
    <source>
        <strain evidence="4">YH-ols2217</strain>
    </source>
</reference>
<dbReference type="InterPro" id="IPR023365">
    <property type="entry name" value="Sortase_dom-sf"/>
</dbReference>
<evidence type="ECO:0000256" key="1">
    <source>
        <dbReference type="ARBA" id="ARBA00022801"/>
    </source>
</evidence>
<protein>
    <submittedName>
        <fullName evidence="4">Class B sortase</fullName>
    </submittedName>
</protein>
<name>A0ABT6ZJQ6_9ACTN</name>
<evidence type="ECO:0000256" key="3">
    <source>
        <dbReference type="SAM" id="Phobius"/>
    </source>
</evidence>
<feature type="region of interest" description="Disordered" evidence="2">
    <location>
        <begin position="1"/>
        <end position="36"/>
    </location>
</feature>
<keyword evidence="3" id="KW-0472">Membrane</keyword>
<keyword evidence="3" id="KW-0812">Transmembrane</keyword>
<dbReference type="SUPFAM" id="SSF63817">
    <property type="entry name" value="Sortase"/>
    <property type="match status" value="1"/>
</dbReference>
<dbReference type="Pfam" id="PF04203">
    <property type="entry name" value="Sortase"/>
    <property type="match status" value="1"/>
</dbReference>
<dbReference type="Gene3D" id="2.40.260.10">
    <property type="entry name" value="Sortase"/>
    <property type="match status" value="1"/>
</dbReference>
<evidence type="ECO:0000313" key="5">
    <source>
        <dbReference type="Proteomes" id="UP001431693"/>
    </source>
</evidence>
<accession>A0ABT6ZJQ6</accession>
<comment type="caution">
    <text evidence="4">The sequence shown here is derived from an EMBL/GenBank/DDBJ whole genome shotgun (WGS) entry which is preliminary data.</text>
</comment>
<dbReference type="EMBL" id="JASJEX010000002">
    <property type="protein sequence ID" value="MDJ1129274.1"/>
    <property type="molecule type" value="Genomic_DNA"/>
</dbReference>
<keyword evidence="1" id="KW-0378">Hydrolase</keyword>
<evidence type="ECO:0000256" key="2">
    <source>
        <dbReference type="SAM" id="MobiDB-lite"/>
    </source>
</evidence>
<keyword evidence="3" id="KW-1133">Transmembrane helix</keyword>
<dbReference type="RefSeq" id="WP_283713915.1">
    <property type="nucleotide sequence ID" value="NZ_JASJEW010000008.1"/>
</dbReference>
<keyword evidence="5" id="KW-1185">Reference proteome</keyword>
<feature type="transmembrane region" description="Helical" evidence="3">
    <location>
        <begin position="42"/>
        <end position="63"/>
    </location>
</feature>
<sequence>MAKKQPRHLASSKGTNDFEVLPASKLGPKATPPKKRPRWRTVVSTLLFVVAIVLFAAAGYSWWSAQQQYAAQEEVNEKLAGYATVPSDGSEPPAVDWDGLKAVNPDVCAWLQIPGTVVNYPVYQGATNETYLRTTAEGNYSVGGQVFLDCENTGPDLVDEQTIVYGHHLKDGSMFAQVAAYDEQDFLDTATTVWWCTEQGNHRMTPLFAYHVTEDDETVRQFQWATVEDFRSYLLGKLANAASQRAGAAEVIARTDRVLTLATCNYIDGKGRTVVVCVPQATYDGSTETATE</sequence>
<proteinExistence type="predicted"/>
<dbReference type="InterPro" id="IPR009835">
    <property type="entry name" value="SrtB"/>
</dbReference>
<organism evidence="4 5">
    <name type="scientific">Kribbibacterium absianum</name>
    <dbReference type="NCBI Taxonomy" id="3044210"/>
    <lineage>
        <taxon>Bacteria</taxon>
        <taxon>Bacillati</taxon>
        <taxon>Actinomycetota</taxon>
        <taxon>Coriobacteriia</taxon>
        <taxon>Coriobacteriales</taxon>
        <taxon>Kribbibacteriaceae</taxon>
        <taxon>Kribbibacterium</taxon>
    </lineage>
</organism>
<dbReference type="Proteomes" id="UP001431693">
    <property type="component" value="Unassembled WGS sequence"/>
</dbReference>
<dbReference type="CDD" id="cd05826">
    <property type="entry name" value="Sortase_B"/>
    <property type="match status" value="1"/>
</dbReference>
<evidence type="ECO:0000313" key="4">
    <source>
        <dbReference type="EMBL" id="MDJ1129274.1"/>
    </source>
</evidence>
<dbReference type="InterPro" id="IPR005754">
    <property type="entry name" value="Sortase"/>
</dbReference>